<sequence length="167" mass="17081">MNRAILFGASALAMFAAAAAQAGEKQKVDKQAAAETAIKAEMVTTPDDAKAYAKAEFAKADANGDKKVEKAEFLAFAEAAHAAAQALNDTAEAAPAAEATVIAEGDTVETAEQQFVGLSKGDGVLAIEELIEARLADFAQADADQNGALDGEEKEAFAALVKPGPVL</sequence>
<gene>
    <name evidence="3" type="ORF">SAMN06297382_1758</name>
</gene>
<evidence type="ECO:0000256" key="1">
    <source>
        <dbReference type="SAM" id="SignalP"/>
    </source>
</evidence>
<dbReference type="RefSeq" id="WP_143265978.1">
    <property type="nucleotide sequence ID" value="NZ_FZQA01000003.1"/>
</dbReference>
<dbReference type="OrthoDB" id="7631435at2"/>
<dbReference type="PROSITE" id="PS50222">
    <property type="entry name" value="EF_HAND_2"/>
    <property type="match status" value="1"/>
</dbReference>
<dbReference type="InterPro" id="IPR002048">
    <property type="entry name" value="EF_hand_dom"/>
</dbReference>
<evidence type="ECO:0000313" key="3">
    <source>
        <dbReference type="EMBL" id="SNT73359.1"/>
    </source>
</evidence>
<protein>
    <recommendedName>
        <fullName evidence="2">EF-hand domain-containing protein</fullName>
    </recommendedName>
</protein>
<feature type="chain" id="PRO_5013031891" description="EF-hand domain-containing protein" evidence="1">
    <location>
        <begin position="23"/>
        <end position="167"/>
    </location>
</feature>
<name>A0A239PSV1_9PROT</name>
<feature type="signal peptide" evidence="1">
    <location>
        <begin position="1"/>
        <end position="22"/>
    </location>
</feature>
<feature type="domain" description="EF-hand" evidence="2">
    <location>
        <begin position="48"/>
        <end position="83"/>
    </location>
</feature>
<dbReference type="Gene3D" id="1.10.238.10">
    <property type="entry name" value="EF-hand"/>
    <property type="match status" value="1"/>
</dbReference>
<dbReference type="InterPro" id="IPR011992">
    <property type="entry name" value="EF-hand-dom_pair"/>
</dbReference>
<reference evidence="3 4" key="1">
    <citation type="submission" date="2017-07" db="EMBL/GenBank/DDBJ databases">
        <authorList>
            <person name="Sun Z.S."/>
            <person name="Albrecht U."/>
            <person name="Echele G."/>
            <person name="Lee C.C."/>
        </authorList>
    </citation>
    <scope>NUCLEOTIDE SEQUENCE [LARGE SCALE GENOMIC DNA]</scope>
    <source>
        <strain evidence="3 4">CGMCC 1.12710</strain>
    </source>
</reference>
<accession>A0A239PSV1</accession>
<dbReference type="AlphaFoldDB" id="A0A239PSV1"/>
<dbReference type="Proteomes" id="UP000198346">
    <property type="component" value="Unassembled WGS sequence"/>
</dbReference>
<evidence type="ECO:0000259" key="2">
    <source>
        <dbReference type="PROSITE" id="PS50222"/>
    </source>
</evidence>
<organism evidence="3 4">
    <name type="scientific">Amphiplicatus metriothermophilus</name>
    <dbReference type="NCBI Taxonomy" id="1519374"/>
    <lineage>
        <taxon>Bacteria</taxon>
        <taxon>Pseudomonadati</taxon>
        <taxon>Pseudomonadota</taxon>
        <taxon>Alphaproteobacteria</taxon>
        <taxon>Parvularculales</taxon>
        <taxon>Parvularculaceae</taxon>
        <taxon>Amphiplicatus</taxon>
    </lineage>
</organism>
<dbReference type="InterPro" id="IPR018247">
    <property type="entry name" value="EF_Hand_1_Ca_BS"/>
</dbReference>
<keyword evidence="4" id="KW-1185">Reference proteome</keyword>
<proteinExistence type="predicted"/>
<dbReference type="PROSITE" id="PS00018">
    <property type="entry name" value="EF_HAND_1"/>
    <property type="match status" value="1"/>
</dbReference>
<dbReference type="EMBL" id="FZQA01000003">
    <property type="protein sequence ID" value="SNT73359.1"/>
    <property type="molecule type" value="Genomic_DNA"/>
</dbReference>
<dbReference type="SUPFAM" id="SSF47473">
    <property type="entry name" value="EF-hand"/>
    <property type="match status" value="1"/>
</dbReference>
<evidence type="ECO:0000313" key="4">
    <source>
        <dbReference type="Proteomes" id="UP000198346"/>
    </source>
</evidence>
<dbReference type="GO" id="GO:0005509">
    <property type="term" value="F:calcium ion binding"/>
    <property type="evidence" value="ECO:0007669"/>
    <property type="project" value="InterPro"/>
</dbReference>
<keyword evidence="1" id="KW-0732">Signal</keyword>